<evidence type="ECO:0000256" key="3">
    <source>
        <dbReference type="ARBA" id="ARBA00012860"/>
    </source>
</evidence>
<dbReference type="AlphaFoldDB" id="A0A0G2EQK7"/>
<dbReference type="EC" id="3.5.2.3" evidence="3"/>
<dbReference type="InterPro" id="IPR032466">
    <property type="entry name" value="Metal_Hydrolase"/>
</dbReference>
<dbReference type="GO" id="GO:0005737">
    <property type="term" value="C:cytoplasm"/>
    <property type="evidence" value="ECO:0007669"/>
    <property type="project" value="TreeGrafter"/>
</dbReference>
<dbReference type="SUPFAM" id="SSF51556">
    <property type="entry name" value="Metallo-dependent hydrolases"/>
    <property type="match status" value="1"/>
</dbReference>
<comment type="similarity">
    <text evidence="2">Belongs to the metallo-dependent hydrolases superfamily. DHOase family. Class II DHOase subfamily.</text>
</comment>
<dbReference type="Proteomes" id="UP000053317">
    <property type="component" value="Unassembled WGS sequence"/>
</dbReference>
<keyword evidence="7" id="KW-0665">Pyrimidine biosynthesis</keyword>
<accession>A0A0G2EQK7</accession>
<evidence type="ECO:0000313" key="10">
    <source>
        <dbReference type="Proteomes" id="UP000053317"/>
    </source>
</evidence>
<evidence type="ECO:0000256" key="5">
    <source>
        <dbReference type="ARBA" id="ARBA00022801"/>
    </source>
</evidence>
<name>A0A0G2EQK7_PHACM</name>
<dbReference type="EMBL" id="LCWF01000050">
    <property type="protein sequence ID" value="KKY25072.1"/>
    <property type="molecule type" value="Genomic_DNA"/>
</dbReference>
<evidence type="ECO:0000256" key="1">
    <source>
        <dbReference type="ARBA" id="ARBA00004880"/>
    </source>
</evidence>
<evidence type="ECO:0000256" key="7">
    <source>
        <dbReference type="ARBA" id="ARBA00022975"/>
    </source>
</evidence>
<feature type="domain" description="Amidohydrolase-related" evidence="8">
    <location>
        <begin position="14"/>
        <end position="102"/>
    </location>
</feature>
<gene>
    <name evidence="9" type="ORF">UCRPC4_g02129</name>
</gene>
<dbReference type="InterPro" id="IPR006680">
    <property type="entry name" value="Amidohydro-rel"/>
</dbReference>
<dbReference type="Pfam" id="PF04909">
    <property type="entry name" value="Amidohydro_2"/>
    <property type="match status" value="1"/>
</dbReference>
<reference evidence="9 10" key="1">
    <citation type="submission" date="2015-05" db="EMBL/GenBank/DDBJ databases">
        <title>Distinctive expansion of gene families associated with plant cell wall degradation and secondary metabolism in the genomes of grapevine trunk pathogens.</title>
        <authorList>
            <person name="Lawrence D.P."/>
            <person name="Travadon R."/>
            <person name="Rolshausen P.E."/>
            <person name="Baumgartner K."/>
        </authorList>
    </citation>
    <scope>NUCLEOTIDE SEQUENCE [LARGE SCALE GENOMIC DNA]</scope>
    <source>
        <strain evidence="9">UCRPC4</strain>
    </source>
</reference>
<evidence type="ECO:0000256" key="4">
    <source>
        <dbReference type="ARBA" id="ARBA00022723"/>
    </source>
</evidence>
<dbReference type="OrthoDB" id="1670005at2759"/>
<keyword evidence="5" id="KW-0378">Hydrolase</keyword>
<evidence type="ECO:0000259" key="8">
    <source>
        <dbReference type="Pfam" id="PF04909"/>
    </source>
</evidence>
<keyword evidence="10" id="KW-1185">Reference proteome</keyword>
<dbReference type="GO" id="GO:0006207">
    <property type="term" value="P:'de novo' pyrimidine nucleobase biosynthetic process"/>
    <property type="evidence" value="ECO:0007669"/>
    <property type="project" value="EnsemblFungi"/>
</dbReference>
<dbReference type="PANTHER" id="PTHR43137:SF1">
    <property type="entry name" value="DIHYDROOROTASE"/>
    <property type="match status" value="1"/>
</dbReference>
<dbReference type="InterPro" id="IPR002195">
    <property type="entry name" value="Dihydroorotase_CS"/>
</dbReference>
<sequence>MSLYLHPSITPEVIVEAKEAGIRGVKSYPAGVTTNSAAGVVDYVQFYPVFSEMEKQGLVLNLHGECPPADDISVMNAEERFLPTLLDLHRRFPNLRIILEHCTTEAAIKAVQSCGPTVAATLTAHHLFLTISDVVGQPLNFCKPVAKLPEDRLALVKAAASGNPKFFLGTDSAPHPLAAKTGGHDHRAPCAAGVFTQPYAVQLVLEAFDIAITKGVLSEDQVTVEILRNFLSIHGREFYGEPESKGTITIEDKSEIVVDLLSNGSESSTVVPFRANEKTLSIRWN</sequence>
<dbReference type="PROSITE" id="PS00483">
    <property type="entry name" value="DIHYDROOROTASE_2"/>
    <property type="match status" value="1"/>
</dbReference>
<comment type="pathway">
    <text evidence="1">Pyrimidine metabolism; UMP biosynthesis via de novo pathway; (S)-dihydroorotate from bicarbonate: step 3/3.</text>
</comment>
<proteinExistence type="inferred from homology"/>
<organism evidence="9 10">
    <name type="scientific">Phaeomoniella chlamydospora</name>
    <name type="common">Phaeoacremonium chlamydosporum</name>
    <dbReference type="NCBI Taxonomy" id="158046"/>
    <lineage>
        <taxon>Eukaryota</taxon>
        <taxon>Fungi</taxon>
        <taxon>Dikarya</taxon>
        <taxon>Ascomycota</taxon>
        <taxon>Pezizomycotina</taxon>
        <taxon>Eurotiomycetes</taxon>
        <taxon>Chaetothyriomycetidae</taxon>
        <taxon>Phaeomoniellales</taxon>
        <taxon>Phaeomoniellaceae</taxon>
        <taxon>Phaeomoniella</taxon>
    </lineage>
</organism>
<dbReference type="GO" id="GO:0044205">
    <property type="term" value="P:'de novo' UMP biosynthetic process"/>
    <property type="evidence" value="ECO:0007669"/>
    <property type="project" value="UniProtKB-UniPathway"/>
</dbReference>
<dbReference type="InterPro" id="IPR004721">
    <property type="entry name" value="DHOdimr"/>
</dbReference>
<evidence type="ECO:0000256" key="2">
    <source>
        <dbReference type="ARBA" id="ARBA00005631"/>
    </source>
</evidence>
<dbReference type="GO" id="GO:0004151">
    <property type="term" value="F:dihydroorotase activity"/>
    <property type="evidence" value="ECO:0007669"/>
    <property type="project" value="UniProtKB-EC"/>
</dbReference>
<keyword evidence="4" id="KW-0479">Metal-binding</keyword>
<comment type="caution">
    <text evidence="9">The sequence shown here is derived from an EMBL/GenBank/DDBJ whole genome shotgun (WGS) entry which is preliminary data.</text>
</comment>
<dbReference type="GO" id="GO:0046872">
    <property type="term" value="F:metal ion binding"/>
    <property type="evidence" value="ECO:0007669"/>
    <property type="project" value="UniProtKB-KW"/>
</dbReference>
<dbReference type="Gene3D" id="3.20.20.140">
    <property type="entry name" value="Metal-dependent hydrolases"/>
    <property type="match status" value="1"/>
</dbReference>
<dbReference type="PANTHER" id="PTHR43137">
    <property type="entry name" value="DIHYDROOROTASE"/>
    <property type="match status" value="1"/>
</dbReference>
<evidence type="ECO:0000256" key="6">
    <source>
        <dbReference type="ARBA" id="ARBA00022833"/>
    </source>
</evidence>
<dbReference type="UniPathway" id="UPA00070">
    <property type="reaction ID" value="UER00117"/>
</dbReference>
<keyword evidence="6" id="KW-0862">Zinc</keyword>
<protein>
    <recommendedName>
        <fullName evidence="3">dihydroorotase</fullName>
        <ecNumber evidence="3">3.5.2.3</ecNumber>
    </recommendedName>
</protein>
<evidence type="ECO:0000313" key="9">
    <source>
        <dbReference type="EMBL" id="KKY25072.1"/>
    </source>
</evidence>
<reference evidence="9 10" key="2">
    <citation type="submission" date="2015-05" db="EMBL/GenBank/DDBJ databases">
        <authorList>
            <person name="Morales-Cruz A."/>
            <person name="Amrine K.C."/>
            <person name="Cantu D."/>
        </authorList>
    </citation>
    <scope>NUCLEOTIDE SEQUENCE [LARGE SCALE GENOMIC DNA]</scope>
    <source>
        <strain evidence="9">UCRPC4</strain>
    </source>
</reference>